<accession>A0A1Q8QRE7</accession>
<dbReference type="OrthoDB" id="1807499at2"/>
<name>A0A1Q8QRE7_9FIRM</name>
<evidence type="ECO:0000313" key="2">
    <source>
        <dbReference type="EMBL" id="OLN29917.1"/>
    </source>
</evidence>
<dbReference type="AlphaFoldDB" id="A0A1Q8QRE7"/>
<dbReference type="EMBL" id="MLBF01000028">
    <property type="protein sequence ID" value="OLN29917.1"/>
    <property type="molecule type" value="Genomic_DNA"/>
</dbReference>
<gene>
    <name evidence="2" type="ORF">DSOL_3257</name>
</gene>
<dbReference type="Proteomes" id="UP000186102">
    <property type="component" value="Unassembled WGS sequence"/>
</dbReference>
<keyword evidence="1" id="KW-0472">Membrane</keyword>
<organism evidence="2 3">
    <name type="scientific">Desulfosporosinus metallidurans</name>
    <dbReference type="NCBI Taxonomy" id="1888891"/>
    <lineage>
        <taxon>Bacteria</taxon>
        <taxon>Bacillati</taxon>
        <taxon>Bacillota</taxon>
        <taxon>Clostridia</taxon>
        <taxon>Eubacteriales</taxon>
        <taxon>Desulfitobacteriaceae</taxon>
        <taxon>Desulfosporosinus</taxon>
    </lineage>
</organism>
<proteinExistence type="predicted"/>
<keyword evidence="1" id="KW-0812">Transmembrane</keyword>
<feature type="transmembrane region" description="Helical" evidence="1">
    <location>
        <begin position="96"/>
        <end position="115"/>
    </location>
</feature>
<keyword evidence="1" id="KW-1133">Transmembrane helix</keyword>
<keyword evidence="3" id="KW-1185">Reference proteome</keyword>
<sequence length="116" mass="12853">MMIPGLRKSKSNDDVILISHSEIQVIGVSEIDEESVSAGSLKLPRADAEVRYYPGGGRAFVYGWEGNYLAESERIAELEQNVALKNMFNFGTQSKLNLPFFVMAAILVVTIIVLHH</sequence>
<comment type="caution">
    <text evidence="2">The sequence shown here is derived from an EMBL/GenBank/DDBJ whole genome shotgun (WGS) entry which is preliminary data.</text>
</comment>
<protein>
    <submittedName>
        <fullName evidence="2">Uncharacterized protein</fullName>
    </submittedName>
</protein>
<evidence type="ECO:0000256" key="1">
    <source>
        <dbReference type="SAM" id="Phobius"/>
    </source>
</evidence>
<reference evidence="2 3" key="1">
    <citation type="submission" date="2016-09" db="EMBL/GenBank/DDBJ databases">
        <title>Complete genome of Desulfosporosinus sp. OL.</title>
        <authorList>
            <person name="Mardanov A."/>
            <person name="Beletsky A."/>
            <person name="Panova A."/>
            <person name="Karnachuk O."/>
            <person name="Ravin N."/>
        </authorList>
    </citation>
    <scope>NUCLEOTIDE SEQUENCE [LARGE SCALE GENOMIC DNA]</scope>
    <source>
        <strain evidence="2 3">OL</strain>
    </source>
</reference>
<dbReference type="STRING" id="1888891.DSOL_3257"/>
<dbReference type="RefSeq" id="WP_075365777.1">
    <property type="nucleotide sequence ID" value="NZ_MLBF01000028.1"/>
</dbReference>
<evidence type="ECO:0000313" key="3">
    <source>
        <dbReference type="Proteomes" id="UP000186102"/>
    </source>
</evidence>